<evidence type="ECO:0000313" key="18">
    <source>
        <dbReference type="Proteomes" id="UP000593571"/>
    </source>
</evidence>
<evidence type="ECO:0000256" key="13">
    <source>
        <dbReference type="ARBA" id="ARBA00043133"/>
    </source>
</evidence>
<keyword evidence="5 17" id="KW-0416">Keratin</keyword>
<dbReference type="FunFam" id="1.20.5.1160:FF:000001">
    <property type="entry name" value="Keratin type II"/>
    <property type="match status" value="1"/>
</dbReference>
<feature type="coiled-coil region" evidence="15">
    <location>
        <begin position="98"/>
        <end position="248"/>
    </location>
</feature>
<keyword evidence="18" id="KW-1185">Reference proteome</keyword>
<keyword evidence="7 15" id="KW-0175">Coiled coil</keyword>
<feature type="coiled-coil region" evidence="15">
    <location>
        <begin position="304"/>
        <end position="345"/>
    </location>
</feature>
<evidence type="ECO:0000256" key="12">
    <source>
        <dbReference type="ARBA" id="ARBA00042964"/>
    </source>
</evidence>
<evidence type="ECO:0000256" key="5">
    <source>
        <dbReference type="ARBA" id="ARBA00022744"/>
    </source>
</evidence>
<reference evidence="17 18" key="1">
    <citation type="journal article" date="2020" name="Nature">
        <title>Six reference-quality genomes reveal evolution of bat adaptations.</title>
        <authorList>
            <person name="Jebb D."/>
            <person name="Huang Z."/>
            <person name="Pippel M."/>
            <person name="Hughes G.M."/>
            <person name="Lavrichenko K."/>
            <person name="Devanna P."/>
            <person name="Winkler S."/>
            <person name="Jermiin L.S."/>
            <person name="Skirmuntt E.C."/>
            <person name="Katzourakis A."/>
            <person name="Burkitt-Gray L."/>
            <person name="Ray D.A."/>
            <person name="Sullivan K.A.M."/>
            <person name="Roscito J.G."/>
            <person name="Kirilenko B.M."/>
            <person name="Davalos L.M."/>
            <person name="Corthals A.P."/>
            <person name="Power M.L."/>
            <person name="Jones G."/>
            <person name="Ransome R.D."/>
            <person name="Dechmann D.K.N."/>
            <person name="Locatelli A.G."/>
            <person name="Puechmaille S.J."/>
            <person name="Fedrigo O."/>
            <person name="Jarvis E.D."/>
            <person name="Hiller M."/>
            <person name="Vernes S.C."/>
            <person name="Myers E.W."/>
            <person name="Teeling E.C."/>
        </authorList>
    </citation>
    <scope>NUCLEOTIDE SEQUENCE [LARGE SCALE GENOMIC DNA]</scope>
    <source>
        <strain evidence="17">MRouAeg1</strain>
        <tissue evidence="17">Muscle</tissue>
    </source>
</reference>
<protein>
    <recommendedName>
        <fullName evidence="10">Keratin, type II cytoskeletal 8</fullName>
    </recommendedName>
    <alternativeName>
        <fullName evidence="12">Cytokeratin-8</fullName>
    </alternativeName>
    <alternativeName>
        <fullName evidence="11">Keratin-8</fullName>
    </alternativeName>
    <alternativeName>
        <fullName evidence="13">Type-II keratin Kb8</fullName>
    </alternativeName>
</protein>
<evidence type="ECO:0000256" key="10">
    <source>
        <dbReference type="ARBA" id="ARBA00039429"/>
    </source>
</evidence>
<evidence type="ECO:0000256" key="1">
    <source>
        <dbReference type="ARBA" id="ARBA00004109"/>
    </source>
</evidence>
<evidence type="ECO:0000256" key="14">
    <source>
        <dbReference type="RuleBase" id="RU000685"/>
    </source>
</evidence>
<dbReference type="SUPFAM" id="SSF64593">
    <property type="entry name" value="Intermediate filament protein, coiled coil region"/>
    <property type="match status" value="3"/>
</dbReference>
<dbReference type="GO" id="GO:0016363">
    <property type="term" value="C:nuclear matrix"/>
    <property type="evidence" value="ECO:0007669"/>
    <property type="project" value="UniProtKB-SubCell"/>
</dbReference>
<dbReference type="PANTHER" id="PTHR45616:SF26">
    <property type="entry name" value="KERATIN, TYPE II CYTOSKELETAL 8"/>
    <property type="match status" value="1"/>
</dbReference>
<sequence length="452" mass="50299">MSVRVTQKTYKVSTSGPRAFSSRSYSNAPGSRISSSAFSRVGGYRAGPGIMNLAGGYGGAGGMGSIAAVQVNQSLLSPLKLEVDPNIQAVRTQEKEQIKTLNNKFANFIDKVRSLEQQNKILETKWNLLQQQKTIRSNMDNMFESYINNLRRQLDTLAQEKLRLEAEFGNMQGLVEDLKNKYEDEINKRTEMENEFVLIKKDVDEAYMNKVELESRLEGLTDEINFYRQLYEEEIRELQAQISDTSVVLSMDNNRSLDLDGIIAEVKAQYEEIANRSRAEAETMYQIKVKSRRASLEAAIADAEQRGELALKDAQAKVAELEAALRNAKQDMARQLREYQELMNVKLALDVEIATYRKLLEGEESRLESGMQNMSIHTRTTSGYSGGLSPAYGNLASPGLNYGVSFQSGFGSGGSSGSFSRTSSSSTKTVVVKKIETRDGKLVSESSDVLPK</sequence>
<feature type="domain" description="IF rod" evidence="16">
    <location>
        <begin position="94"/>
        <end position="367"/>
    </location>
</feature>
<evidence type="ECO:0000256" key="9">
    <source>
        <dbReference type="ARBA" id="ARBA00037766"/>
    </source>
</evidence>
<dbReference type="GO" id="GO:0045095">
    <property type="term" value="C:keratin filament"/>
    <property type="evidence" value="ECO:0007669"/>
    <property type="project" value="InterPro"/>
</dbReference>
<dbReference type="PRINTS" id="PR01276">
    <property type="entry name" value="TYPE2KERATIN"/>
</dbReference>
<dbReference type="FunFam" id="1.20.5.170:FF:000004">
    <property type="entry name" value="Keratin, type II cytoskeletal 5"/>
    <property type="match status" value="1"/>
</dbReference>
<dbReference type="GO" id="GO:0005654">
    <property type="term" value="C:nucleoplasm"/>
    <property type="evidence" value="ECO:0007669"/>
    <property type="project" value="UniProtKB-SubCell"/>
</dbReference>
<comment type="similarity">
    <text evidence="14">Belongs to the intermediate filament family.</text>
</comment>
<accession>A0A7J8JHM3</accession>
<evidence type="ECO:0000256" key="15">
    <source>
        <dbReference type="SAM" id="Coils"/>
    </source>
</evidence>
<dbReference type="Pfam" id="PF16208">
    <property type="entry name" value="Keratin_2_head"/>
    <property type="match status" value="1"/>
</dbReference>
<dbReference type="InterPro" id="IPR003054">
    <property type="entry name" value="Keratin_II"/>
</dbReference>
<dbReference type="PROSITE" id="PS51842">
    <property type="entry name" value="IF_ROD_2"/>
    <property type="match status" value="1"/>
</dbReference>
<gene>
    <name evidence="17" type="ORF">HJG63_007449</name>
</gene>
<comment type="function">
    <text evidence="9">Together with KRT19, helps to link the contractile apparatus to dystrophin at the costameres of striated muscle.</text>
</comment>
<comment type="caution">
    <text evidence="17">The sequence shown here is derived from an EMBL/GenBank/DDBJ whole genome shotgun (WGS) entry which is preliminary data.</text>
</comment>
<dbReference type="InterPro" id="IPR039008">
    <property type="entry name" value="IF_rod_dom"/>
</dbReference>
<comment type="subcellular location">
    <subcellularLocation>
        <location evidence="2">Cytoplasm</location>
    </subcellularLocation>
    <subcellularLocation>
        <location evidence="1">Nucleus matrix</location>
    </subcellularLocation>
    <subcellularLocation>
        <location evidence="3">Nucleus</location>
        <location evidence="3">Nucleoplasm</location>
    </subcellularLocation>
</comment>
<proteinExistence type="inferred from homology"/>
<name>A0A7J8JHM3_ROUAE</name>
<dbReference type="AlphaFoldDB" id="A0A7J8JHM3"/>
<evidence type="ECO:0000259" key="16">
    <source>
        <dbReference type="PROSITE" id="PS51842"/>
    </source>
</evidence>
<dbReference type="GO" id="GO:0005737">
    <property type="term" value="C:cytoplasm"/>
    <property type="evidence" value="ECO:0007669"/>
    <property type="project" value="UniProtKB-SubCell"/>
</dbReference>
<evidence type="ECO:0000256" key="6">
    <source>
        <dbReference type="ARBA" id="ARBA00022754"/>
    </source>
</evidence>
<dbReference type="Gene3D" id="1.20.5.170">
    <property type="match status" value="1"/>
</dbReference>
<evidence type="ECO:0000256" key="8">
    <source>
        <dbReference type="ARBA" id="ARBA00023242"/>
    </source>
</evidence>
<dbReference type="InterPro" id="IPR032444">
    <property type="entry name" value="Keratin_2_head"/>
</dbReference>
<dbReference type="Pfam" id="PF00038">
    <property type="entry name" value="Filament"/>
    <property type="match status" value="1"/>
</dbReference>
<keyword evidence="6 14" id="KW-0403">Intermediate filament</keyword>
<evidence type="ECO:0000256" key="11">
    <source>
        <dbReference type="ARBA" id="ARBA00042886"/>
    </source>
</evidence>
<dbReference type="PANTHER" id="PTHR45616">
    <property type="entry name" value="GATA-TYPE DOMAIN-CONTAINING PROTEIN"/>
    <property type="match status" value="1"/>
</dbReference>
<evidence type="ECO:0000256" key="3">
    <source>
        <dbReference type="ARBA" id="ARBA00004642"/>
    </source>
</evidence>
<evidence type="ECO:0000256" key="7">
    <source>
        <dbReference type="ARBA" id="ARBA00023054"/>
    </source>
</evidence>
<dbReference type="Gene3D" id="1.20.5.1160">
    <property type="entry name" value="Vasodilator-stimulated phosphoprotein"/>
    <property type="match status" value="1"/>
</dbReference>
<dbReference type="InterPro" id="IPR018039">
    <property type="entry name" value="IF_conserved"/>
</dbReference>
<evidence type="ECO:0000313" key="17">
    <source>
        <dbReference type="EMBL" id="KAF6495572.1"/>
    </source>
</evidence>
<evidence type="ECO:0000256" key="2">
    <source>
        <dbReference type="ARBA" id="ARBA00004496"/>
    </source>
</evidence>
<evidence type="ECO:0000256" key="4">
    <source>
        <dbReference type="ARBA" id="ARBA00022490"/>
    </source>
</evidence>
<keyword evidence="4" id="KW-0963">Cytoplasm</keyword>
<organism evidence="17 18">
    <name type="scientific">Rousettus aegyptiacus</name>
    <name type="common">Egyptian fruit bat</name>
    <name type="synonym">Pteropus aegyptiacus</name>
    <dbReference type="NCBI Taxonomy" id="9407"/>
    <lineage>
        <taxon>Eukaryota</taxon>
        <taxon>Metazoa</taxon>
        <taxon>Chordata</taxon>
        <taxon>Craniata</taxon>
        <taxon>Vertebrata</taxon>
        <taxon>Euteleostomi</taxon>
        <taxon>Mammalia</taxon>
        <taxon>Eutheria</taxon>
        <taxon>Laurasiatheria</taxon>
        <taxon>Chiroptera</taxon>
        <taxon>Yinpterochiroptera</taxon>
        <taxon>Pteropodoidea</taxon>
        <taxon>Pteropodidae</taxon>
        <taxon>Rousettinae</taxon>
        <taxon>Rousettus</taxon>
    </lineage>
</organism>
<keyword evidence="8" id="KW-0539">Nucleus</keyword>
<dbReference type="SMART" id="SM01391">
    <property type="entry name" value="Filament"/>
    <property type="match status" value="1"/>
</dbReference>
<dbReference type="PROSITE" id="PS00226">
    <property type="entry name" value="IF_ROD_1"/>
    <property type="match status" value="1"/>
</dbReference>
<dbReference type="Proteomes" id="UP000593571">
    <property type="component" value="Unassembled WGS sequence"/>
</dbReference>
<dbReference type="EMBL" id="JACASE010000002">
    <property type="protein sequence ID" value="KAF6495572.1"/>
    <property type="molecule type" value="Genomic_DNA"/>
</dbReference>